<dbReference type="PANTHER" id="PTHR33096">
    <property type="entry name" value="CXC2 DOMAIN-CONTAINING PROTEIN"/>
    <property type="match status" value="1"/>
</dbReference>
<dbReference type="PANTHER" id="PTHR33096:SF1">
    <property type="entry name" value="CXC1-LIKE CYSTEINE CLUSTER ASSOCIATED WITH KDZ TRANSPOSASES DOMAIN-CONTAINING PROTEIN"/>
    <property type="match status" value="1"/>
</dbReference>
<dbReference type="EMBL" id="MU154598">
    <property type="protein sequence ID" value="KAF9492604.1"/>
    <property type="molecule type" value="Genomic_DNA"/>
</dbReference>
<dbReference type="Proteomes" id="UP000807025">
    <property type="component" value="Unassembled WGS sequence"/>
</dbReference>
<accession>A0A9P5ZRF6</accession>
<keyword evidence="2" id="KW-1185">Reference proteome</keyword>
<name>A0A9P5ZRF6_PLEER</name>
<organism evidence="1 2">
    <name type="scientific">Pleurotus eryngii</name>
    <name type="common">Boletus of the steppes</name>
    <dbReference type="NCBI Taxonomy" id="5323"/>
    <lineage>
        <taxon>Eukaryota</taxon>
        <taxon>Fungi</taxon>
        <taxon>Dikarya</taxon>
        <taxon>Basidiomycota</taxon>
        <taxon>Agaricomycotina</taxon>
        <taxon>Agaricomycetes</taxon>
        <taxon>Agaricomycetidae</taxon>
        <taxon>Agaricales</taxon>
        <taxon>Pleurotineae</taxon>
        <taxon>Pleurotaceae</taxon>
        <taxon>Pleurotus</taxon>
    </lineage>
</organism>
<sequence length="711" mass="81391">MAPPGDVDASGDDTDWEEVGELTGDQAMAQSIHELVAQQCVPIHIFSAAQTSTEILDIFTLDISATIKRSSEDSTVAAIVRNGFIPPSLYSPSLLVSIKMLELFHRLCLCKPSFSVEAFAKVVCDFYNMPYHYRFRNALAELFDVYLWILRKIDGHIKTALHQDSADWRALHACPPCGYEWTAHVGHRQTADMQAFNEGDYFLAPQYVDQFANEVCSWPLPPTDLQTGEDMEDLDSSLPAANTVTPCADNWKAAAATKRKKMWAIFKETGIFACVCRHGFMLRIADMICSGELAKYPLAMVAKTLEVLGSDILMGYDIGCSFTSTLVHSSLSSKAQELQFCLHVNAFHRYSHNYTCQMKNHPNIIEGMGLKDLKMLEHIFSSSNQLAQIIHYSSAFWHQLYIDTYFHQWDEDKYLNLRQMLLNNYKQALIIKSEESMQYFVTLGQEAEYNIVAIEYVKLLQQLRDLEAKMQTTSLHFLMTTATAYNLQFADAGYSHAYGLDLSTTRRLETECRFARKQYQSTLQDIIAMEVSMGIEKHWEPADKTYLDTVKYMHLRHYHCALKTLQKLVIQCLFELHKMNLSGTGYKLQTHIAKAVNTYNSAALELDPPCPTLNWSQVSHYSFLKDFDLLRDTRQDIRAKPWAQPLFREMIKRANQLHRAEEEILRCNIESCHLLTSIADEECEFDEILNQVEVTHDSLLGALHDHIIHRR</sequence>
<reference evidence="1" key="1">
    <citation type="submission" date="2020-11" db="EMBL/GenBank/DDBJ databases">
        <authorList>
            <consortium name="DOE Joint Genome Institute"/>
            <person name="Ahrendt S."/>
            <person name="Riley R."/>
            <person name="Andreopoulos W."/>
            <person name="Labutti K."/>
            <person name="Pangilinan J."/>
            <person name="Ruiz-Duenas F.J."/>
            <person name="Barrasa J.M."/>
            <person name="Sanchez-Garcia M."/>
            <person name="Camarero S."/>
            <person name="Miyauchi S."/>
            <person name="Serrano A."/>
            <person name="Linde D."/>
            <person name="Babiker R."/>
            <person name="Drula E."/>
            <person name="Ayuso-Fernandez I."/>
            <person name="Pacheco R."/>
            <person name="Padilla G."/>
            <person name="Ferreira P."/>
            <person name="Barriuso J."/>
            <person name="Kellner H."/>
            <person name="Castanera R."/>
            <person name="Alfaro M."/>
            <person name="Ramirez L."/>
            <person name="Pisabarro A.G."/>
            <person name="Kuo A."/>
            <person name="Tritt A."/>
            <person name="Lipzen A."/>
            <person name="He G."/>
            <person name="Yan M."/>
            <person name="Ng V."/>
            <person name="Cullen D."/>
            <person name="Martin F."/>
            <person name="Rosso M.-N."/>
            <person name="Henrissat B."/>
            <person name="Hibbett D."/>
            <person name="Martinez A.T."/>
            <person name="Grigoriev I.V."/>
        </authorList>
    </citation>
    <scope>NUCLEOTIDE SEQUENCE</scope>
    <source>
        <strain evidence="1">ATCC 90797</strain>
    </source>
</reference>
<evidence type="ECO:0000313" key="2">
    <source>
        <dbReference type="Proteomes" id="UP000807025"/>
    </source>
</evidence>
<dbReference type="Pfam" id="PF18758">
    <property type="entry name" value="KDZ"/>
    <property type="match status" value="1"/>
</dbReference>
<protein>
    <recommendedName>
        <fullName evidence="3">CxC1-like cysteine cluster associated with KDZ transposases domain-containing protein</fullName>
    </recommendedName>
</protein>
<proteinExistence type="predicted"/>
<dbReference type="OrthoDB" id="2505969at2759"/>
<evidence type="ECO:0000313" key="1">
    <source>
        <dbReference type="EMBL" id="KAF9492604.1"/>
    </source>
</evidence>
<gene>
    <name evidence="1" type="ORF">BDN71DRAFT_1483752</name>
</gene>
<dbReference type="InterPro" id="IPR040521">
    <property type="entry name" value="KDZ"/>
</dbReference>
<comment type="caution">
    <text evidence="1">The sequence shown here is derived from an EMBL/GenBank/DDBJ whole genome shotgun (WGS) entry which is preliminary data.</text>
</comment>
<evidence type="ECO:0008006" key="3">
    <source>
        <dbReference type="Google" id="ProtNLM"/>
    </source>
</evidence>
<dbReference type="AlphaFoldDB" id="A0A9P5ZRF6"/>